<evidence type="ECO:0000256" key="3">
    <source>
        <dbReference type="ARBA" id="ARBA00023172"/>
    </source>
</evidence>
<reference evidence="5 6" key="1">
    <citation type="submission" date="2016-01" db="EMBL/GenBank/DDBJ databases">
        <authorList>
            <person name="Oliw E.H."/>
        </authorList>
    </citation>
    <scope>NUCLEOTIDE SEQUENCE [LARGE SCALE GENOMIC DNA]</scope>
    <source>
        <strain evidence="5 6">Kerr 14</strain>
    </source>
</reference>
<dbReference type="EMBL" id="FBWC01000045">
    <property type="protein sequence ID" value="CUX68597.1"/>
    <property type="molecule type" value="Genomic_DNA"/>
</dbReference>
<dbReference type="AlphaFoldDB" id="A0A1S7SFQ1"/>
<accession>A0A1S7SFQ1</accession>
<organism evidence="5 6">
    <name type="scientific">Agrobacterium tumefaciens str. Kerr 14</name>
    <dbReference type="NCBI Taxonomy" id="1183424"/>
    <lineage>
        <taxon>Bacteria</taxon>
        <taxon>Pseudomonadati</taxon>
        <taxon>Pseudomonadota</taxon>
        <taxon>Alphaproteobacteria</taxon>
        <taxon>Hyphomicrobiales</taxon>
        <taxon>Rhizobiaceae</taxon>
        <taxon>Rhizobium/Agrobacterium group</taxon>
        <taxon>Agrobacterium</taxon>
        <taxon>Agrobacterium tumefaciens complex</taxon>
    </lineage>
</organism>
<dbReference type="PROSITE" id="PS51898">
    <property type="entry name" value="TYR_RECOMBINASE"/>
    <property type="match status" value="1"/>
</dbReference>
<evidence type="ECO:0000313" key="5">
    <source>
        <dbReference type="EMBL" id="CUX68597.1"/>
    </source>
</evidence>
<dbReference type="InterPro" id="IPR010998">
    <property type="entry name" value="Integrase_recombinase_N"/>
</dbReference>
<dbReference type="RefSeq" id="WP_210190720.1">
    <property type="nucleotide sequence ID" value="NZ_LT009734.1"/>
</dbReference>
<dbReference type="InterPro" id="IPR050090">
    <property type="entry name" value="Tyrosine_recombinase_XerCD"/>
</dbReference>
<evidence type="ECO:0000259" key="4">
    <source>
        <dbReference type="PROSITE" id="PS51898"/>
    </source>
</evidence>
<dbReference type="InterPro" id="IPR013762">
    <property type="entry name" value="Integrase-like_cat_sf"/>
</dbReference>
<evidence type="ECO:0000313" key="6">
    <source>
        <dbReference type="Proteomes" id="UP000191897"/>
    </source>
</evidence>
<dbReference type="Proteomes" id="UP000191897">
    <property type="component" value="Unassembled WGS sequence"/>
</dbReference>
<dbReference type="GO" id="GO:0015074">
    <property type="term" value="P:DNA integration"/>
    <property type="evidence" value="ECO:0007669"/>
    <property type="project" value="UniProtKB-KW"/>
</dbReference>
<dbReference type="InterPro" id="IPR002104">
    <property type="entry name" value="Integrase_catalytic"/>
</dbReference>
<dbReference type="SUPFAM" id="SSF56349">
    <property type="entry name" value="DNA breaking-rejoining enzymes"/>
    <property type="match status" value="1"/>
</dbReference>
<keyword evidence="1" id="KW-0229">DNA integration</keyword>
<keyword evidence="3" id="KW-0233">DNA recombination</keyword>
<keyword evidence="2" id="KW-0238">DNA-binding</keyword>
<protein>
    <submittedName>
        <fullName evidence="5">Phage integrase family protein</fullName>
    </submittedName>
</protein>
<name>A0A1S7SFQ1_AGRTU</name>
<dbReference type="GO" id="GO:0003677">
    <property type="term" value="F:DNA binding"/>
    <property type="evidence" value="ECO:0007669"/>
    <property type="project" value="UniProtKB-KW"/>
</dbReference>
<dbReference type="PANTHER" id="PTHR30349:SF90">
    <property type="entry name" value="TYROSINE RECOMBINASE XERD"/>
    <property type="match status" value="1"/>
</dbReference>
<dbReference type="Pfam" id="PF00589">
    <property type="entry name" value="Phage_integrase"/>
    <property type="match status" value="1"/>
</dbReference>
<dbReference type="GO" id="GO:0006310">
    <property type="term" value="P:DNA recombination"/>
    <property type="evidence" value="ECO:0007669"/>
    <property type="project" value="UniProtKB-KW"/>
</dbReference>
<proteinExistence type="predicted"/>
<sequence>MINRYRYFYRCAFDMFEGHLVAFVDKMVELDHAESTVKIYLSCINDVAKAMHDAEMAACDLEETRAIELVVAMGWIQSRETYAKFMMKRFMRFLAERDVLRVRPALSPKEAARLELRAAYEDYLRRQRGLSERTIIDSWRFAEQFLDFRFPEDADDLGNISAGDIASFLQARVIQRAPRDKTVPSHLRNFFRYLFKAGKTATNLTNAVPRVAQRFGTRLPRHLSLEQVDMILEAVRSTEPSSLRNYAMVLLMARLALRPQEVVTMQIDDIDWRSGEILIRGKGDRHDRLPLLPEVGKALADYIKLERVTTSRSLFVISRPPHRPFKDAQVLNDVLGKAYSKTGLKPPAPYIGAQILRHSLATNLVQNGASLEEISDTLRHRSRATTMIYARLDVEGLRSIAQPWPTEGGAA</sequence>
<gene>
    <name evidence="5" type="ORF">AGR4C_pc30038</name>
</gene>
<dbReference type="PANTHER" id="PTHR30349">
    <property type="entry name" value="PHAGE INTEGRASE-RELATED"/>
    <property type="match status" value="1"/>
</dbReference>
<feature type="domain" description="Tyr recombinase" evidence="4">
    <location>
        <begin position="218"/>
        <end position="402"/>
    </location>
</feature>
<evidence type="ECO:0000256" key="2">
    <source>
        <dbReference type="ARBA" id="ARBA00023125"/>
    </source>
</evidence>
<dbReference type="Gene3D" id="1.10.443.10">
    <property type="entry name" value="Intergrase catalytic core"/>
    <property type="match status" value="1"/>
</dbReference>
<dbReference type="Gene3D" id="1.10.150.130">
    <property type="match status" value="1"/>
</dbReference>
<evidence type="ECO:0000256" key="1">
    <source>
        <dbReference type="ARBA" id="ARBA00022908"/>
    </source>
</evidence>
<dbReference type="InterPro" id="IPR011010">
    <property type="entry name" value="DNA_brk_join_enz"/>
</dbReference>